<dbReference type="GeneID" id="100893182"/>
<sequence length="392" mass="44117">MNATTRMAAAVTAGSSVSYTTPTIVNHSCTFVLLDDECDLTILLSTIMFFTTLFNIVFGVIANFLVIGVILASREMWTIPSIYITNLAISDVMALLFVAGSNCYEYYIGAFQVEEYQSTQTFVFYMELVTVMATVAMMIALTVDRFFAIVYPLRSQKYRTKNRAIKICVAVWIFSFCFGGTYFGAPIESKNLEAWKEPNAKYLISLGAVFTYIIPLLIIFGCYTAIMRTIWKNRISDERASDQTRKRRNKQKHAVLRASMLVVVLFAVIQGFYIATFLWIAFGGSLLVDPSLVIIVFNVAQGLYQLNSLINPFLYALSHEKFYHSIWRVISCSSTCCRWKTSLNIHLPRAAKPNGVERPSEASEVNGGGEWKSQGVYNLAYEVNTPEVSTRL</sequence>
<comment type="similarity">
    <text evidence="8">Belongs to the G-protein coupled receptor 1 family.</text>
</comment>
<dbReference type="InParanoid" id="A0A7M7GFD0"/>
<evidence type="ECO:0000256" key="6">
    <source>
        <dbReference type="ARBA" id="ARBA00023170"/>
    </source>
</evidence>
<keyword evidence="4 8" id="KW-0297">G-protein coupled receptor</keyword>
<feature type="domain" description="G-protein coupled receptors family 1 profile" evidence="10">
    <location>
        <begin position="62"/>
        <end position="315"/>
    </location>
</feature>
<dbReference type="AlphaFoldDB" id="A0A7M7GFD0"/>
<dbReference type="PANTHER" id="PTHR24243:SF208">
    <property type="entry name" value="PYROKININ-1 RECEPTOR"/>
    <property type="match status" value="1"/>
</dbReference>
<dbReference type="EnsemblMetazoa" id="XM_003723580">
    <property type="protein sequence ID" value="XP_003723628"/>
    <property type="gene ID" value="LOC100893182"/>
</dbReference>
<organism evidence="11 12">
    <name type="scientific">Strongylocentrotus purpuratus</name>
    <name type="common">Purple sea urchin</name>
    <dbReference type="NCBI Taxonomy" id="7668"/>
    <lineage>
        <taxon>Eukaryota</taxon>
        <taxon>Metazoa</taxon>
        <taxon>Echinodermata</taxon>
        <taxon>Eleutherozoa</taxon>
        <taxon>Echinozoa</taxon>
        <taxon>Echinoidea</taxon>
        <taxon>Euechinoidea</taxon>
        <taxon>Echinacea</taxon>
        <taxon>Camarodonta</taxon>
        <taxon>Echinidea</taxon>
        <taxon>Strongylocentrotidae</taxon>
        <taxon>Strongylocentrotus</taxon>
    </lineage>
</organism>
<dbReference type="GO" id="GO:0008188">
    <property type="term" value="F:neuropeptide receptor activity"/>
    <property type="evidence" value="ECO:0000318"/>
    <property type="project" value="GO_Central"/>
</dbReference>
<accession>A0A7M7GFD0</accession>
<dbReference type="GO" id="GO:0005886">
    <property type="term" value="C:plasma membrane"/>
    <property type="evidence" value="ECO:0000318"/>
    <property type="project" value="GO_Central"/>
</dbReference>
<feature type="transmembrane region" description="Helical" evidence="9">
    <location>
        <begin position="122"/>
        <end position="143"/>
    </location>
</feature>
<dbReference type="CDD" id="cd00637">
    <property type="entry name" value="7tm_classA_rhodopsin-like"/>
    <property type="match status" value="1"/>
</dbReference>
<evidence type="ECO:0000256" key="2">
    <source>
        <dbReference type="ARBA" id="ARBA00022692"/>
    </source>
</evidence>
<dbReference type="OMA" id="TEYHIPQ"/>
<feature type="transmembrane region" description="Helical" evidence="9">
    <location>
        <begin position="279"/>
        <end position="300"/>
    </location>
</feature>
<protein>
    <recommendedName>
        <fullName evidence="10">G-protein coupled receptors family 1 profile domain-containing protein</fullName>
    </recommendedName>
</protein>
<evidence type="ECO:0000256" key="8">
    <source>
        <dbReference type="RuleBase" id="RU000688"/>
    </source>
</evidence>
<evidence type="ECO:0000259" key="10">
    <source>
        <dbReference type="PROSITE" id="PS50262"/>
    </source>
</evidence>
<dbReference type="Pfam" id="PF00001">
    <property type="entry name" value="7tm_1"/>
    <property type="match status" value="1"/>
</dbReference>
<keyword evidence="2 8" id="KW-0812">Transmembrane</keyword>
<keyword evidence="12" id="KW-1185">Reference proteome</keyword>
<keyword evidence="5 9" id="KW-0472">Membrane</keyword>
<evidence type="ECO:0000256" key="3">
    <source>
        <dbReference type="ARBA" id="ARBA00022989"/>
    </source>
</evidence>
<dbReference type="PANTHER" id="PTHR24243">
    <property type="entry name" value="G-PROTEIN COUPLED RECEPTOR"/>
    <property type="match status" value="1"/>
</dbReference>
<dbReference type="GO" id="GO:0046887">
    <property type="term" value="P:positive regulation of hormone secretion"/>
    <property type="evidence" value="ECO:0000318"/>
    <property type="project" value="GO_Central"/>
</dbReference>
<proteinExistence type="inferred from homology"/>
<evidence type="ECO:0000256" key="7">
    <source>
        <dbReference type="ARBA" id="ARBA00023224"/>
    </source>
</evidence>
<keyword evidence="7 8" id="KW-0807">Transducer</keyword>
<evidence type="ECO:0000256" key="1">
    <source>
        <dbReference type="ARBA" id="ARBA00004141"/>
    </source>
</evidence>
<dbReference type="Gene3D" id="1.20.1070.10">
    <property type="entry name" value="Rhodopsin 7-helix transmembrane proteins"/>
    <property type="match status" value="1"/>
</dbReference>
<reference evidence="12" key="1">
    <citation type="submission" date="2015-02" db="EMBL/GenBank/DDBJ databases">
        <title>Genome sequencing for Strongylocentrotus purpuratus.</title>
        <authorList>
            <person name="Murali S."/>
            <person name="Liu Y."/>
            <person name="Vee V."/>
            <person name="English A."/>
            <person name="Wang M."/>
            <person name="Skinner E."/>
            <person name="Han Y."/>
            <person name="Muzny D.M."/>
            <person name="Worley K.C."/>
            <person name="Gibbs R.A."/>
        </authorList>
    </citation>
    <scope>NUCLEOTIDE SEQUENCE</scope>
</reference>
<dbReference type="PRINTS" id="PR00237">
    <property type="entry name" value="GPCRRHODOPSN"/>
</dbReference>
<evidence type="ECO:0000256" key="5">
    <source>
        <dbReference type="ARBA" id="ARBA00023136"/>
    </source>
</evidence>
<dbReference type="OrthoDB" id="10021141at2759"/>
<dbReference type="KEGG" id="spu:100893182"/>
<dbReference type="Proteomes" id="UP000007110">
    <property type="component" value="Unassembled WGS sequence"/>
</dbReference>
<evidence type="ECO:0000256" key="4">
    <source>
        <dbReference type="ARBA" id="ARBA00023040"/>
    </source>
</evidence>
<dbReference type="InterPro" id="IPR017452">
    <property type="entry name" value="GPCR_Rhodpsn_7TM"/>
</dbReference>
<dbReference type="RefSeq" id="XP_003723628.1">
    <property type="nucleotide sequence ID" value="XM_003723580.3"/>
</dbReference>
<dbReference type="PROSITE" id="PS00237">
    <property type="entry name" value="G_PROTEIN_RECEP_F1_1"/>
    <property type="match status" value="1"/>
</dbReference>
<reference evidence="11" key="2">
    <citation type="submission" date="2021-01" db="UniProtKB">
        <authorList>
            <consortium name="EnsemblMetazoa"/>
        </authorList>
    </citation>
    <scope>IDENTIFICATION</scope>
</reference>
<dbReference type="FunCoup" id="A0A7M7GFD0">
    <property type="interactions" value="1064"/>
</dbReference>
<dbReference type="InterPro" id="IPR000276">
    <property type="entry name" value="GPCR_Rhodpsn"/>
</dbReference>
<feature type="transmembrane region" description="Helical" evidence="9">
    <location>
        <begin position="254"/>
        <end position="273"/>
    </location>
</feature>
<keyword evidence="3 9" id="KW-1133">Transmembrane helix</keyword>
<keyword evidence="6 8" id="KW-0675">Receptor</keyword>
<feature type="transmembrane region" description="Helical" evidence="9">
    <location>
        <begin position="42"/>
        <end position="71"/>
    </location>
</feature>
<dbReference type="SUPFAM" id="SSF81321">
    <property type="entry name" value="Family A G protein-coupled receptor-like"/>
    <property type="match status" value="1"/>
</dbReference>
<feature type="transmembrane region" description="Helical" evidence="9">
    <location>
        <begin position="83"/>
        <end position="102"/>
    </location>
</feature>
<evidence type="ECO:0000313" key="12">
    <source>
        <dbReference type="Proteomes" id="UP000007110"/>
    </source>
</evidence>
<comment type="subcellular location">
    <subcellularLocation>
        <location evidence="1">Membrane</location>
        <topology evidence="1">Multi-pass membrane protein</topology>
    </subcellularLocation>
</comment>
<feature type="transmembrane region" description="Helical" evidence="9">
    <location>
        <begin position="203"/>
        <end position="226"/>
    </location>
</feature>
<dbReference type="GO" id="GO:0007218">
    <property type="term" value="P:neuropeptide signaling pathway"/>
    <property type="evidence" value="ECO:0000318"/>
    <property type="project" value="GO_Central"/>
</dbReference>
<evidence type="ECO:0000313" key="11">
    <source>
        <dbReference type="EnsemblMetazoa" id="XP_003723628"/>
    </source>
</evidence>
<dbReference type="PROSITE" id="PS50262">
    <property type="entry name" value="G_PROTEIN_RECEP_F1_2"/>
    <property type="match status" value="1"/>
</dbReference>
<feature type="transmembrane region" description="Helical" evidence="9">
    <location>
        <begin position="164"/>
        <end position="183"/>
    </location>
</feature>
<evidence type="ECO:0000256" key="9">
    <source>
        <dbReference type="SAM" id="Phobius"/>
    </source>
</evidence>
<name>A0A7M7GFD0_STRPU</name>